<reference evidence="3 4" key="1">
    <citation type="journal article" date="2024" name="J Genomics">
        <title>Draft genome sequencing and assembly of Favolaschia claudopus CIRM-BRFM 2984 isolated from oak limbs.</title>
        <authorList>
            <person name="Navarro D."/>
            <person name="Drula E."/>
            <person name="Chaduli D."/>
            <person name="Cazenave R."/>
            <person name="Ahrendt S."/>
            <person name="Wang J."/>
            <person name="Lipzen A."/>
            <person name="Daum C."/>
            <person name="Barry K."/>
            <person name="Grigoriev I.V."/>
            <person name="Favel A."/>
            <person name="Rosso M.N."/>
            <person name="Martin F."/>
        </authorList>
    </citation>
    <scope>NUCLEOTIDE SEQUENCE [LARGE SCALE GENOMIC DNA]</scope>
    <source>
        <strain evidence="3 4">CIRM-BRFM 2984</strain>
    </source>
</reference>
<evidence type="ECO:0000313" key="4">
    <source>
        <dbReference type="Proteomes" id="UP001362999"/>
    </source>
</evidence>
<dbReference type="Proteomes" id="UP001362999">
    <property type="component" value="Unassembled WGS sequence"/>
</dbReference>
<feature type="coiled-coil region" evidence="1">
    <location>
        <begin position="61"/>
        <end position="126"/>
    </location>
</feature>
<keyword evidence="4" id="KW-1185">Reference proteome</keyword>
<evidence type="ECO:0000256" key="1">
    <source>
        <dbReference type="SAM" id="Coils"/>
    </source>
</evidence>
<proteinExistence type="predicted"/>
<dbReference type="EMBL" id="JAWWNJ010000006">
    <property type="protein sequence ID" value="KAK7053520.1"/>
    <property type="molecule type" value="Genomic_DNA"/>
</dbReference>
<feature type="compositionally biased region" description="Basic residues" evidence="2">
    <location>
        <begin position="347"/>
        <end position="356"/>
    </location>
</feature>
<evidence type="ECO:0000256" key="2">
    <source>
        <dbReference type="SAM" id="MobiDB-lite"/>
    </source>
</evidence>
<feature type="region of interest" description="Disordered" evidence="2">
    <location>
        <begin position="322"/>
        <end position="363"/>
    </location>
</feature>
<sequence length="363" mass="40662">MASGISTDASSQKFAAQEAFNQIRTESEALKKQLQDSESVSHRSPQVEDLKNELYRVRAHNAKLTDTVHELVETRKSLKQEVRDSAHIVKMYKNMSELHDKTEAARLELQKKCASLERAMAEKEGEVTAEGLAKCKEFMLQLPGPENPRPFSGANLKLVCNFTPNLHTQLAKDPTANRFLNHLLFLPGHLMPVSDINYLAWGPTHLYDRASDAWVEGSDLVGCQGGTRELFFKKNTSILYAGTYKCHDLRALHVEGINVLFPIEKKDVLDVALGVPHPQHTKQIIERCWPDGRVKVIATGLEYVGFNMPLYNSLRERFVQEQKGKAKKRTAAEAATGQEEEGGGRGSSKKRKKNKKNASQEGL</sequence>
<organism evidence="3 4">
    <name type="scientific">Favolaschia claudopus</name>
    <dbReference type="NCBI Taxonomy" id="2862362"/>
    <lineage>
        <taxon>Eukaryota</taxon>
        <taxon>Fungi</taxon>
        <taxon>Dikarya</taxon>
        <taxon>Basidiomycota</taxon>
        <taxon>Agaricomycotina</taxon>
        <taxon>Agaricomycetes</taxon>
        <taxon>Agaricomycetidae</taxon>
        <taxon>Agaricales</taxon>
        <taxon>Marasmiineae</taxon>
        <taxon>Mycenaceae</taxon>
        <taxon>Favolaschia</taxon>
    </lineage>
</organism>
<dbReference type="AlphaFoldDB" id="A0AAW0DQF5"/>
<keyword evidence="1" id="KW-0175">Coiled coil</keyword>
<name>A0AAW0DQF5_9AGAR</name>
<protein>
    <submittedName>
        <fullName evidence="3">Uncharacterized protein</fullName>
    </submittedName>
</protein>
<comment type="caution">
    <text evidence="3">The sequence shown here is derived from an EMBL/GenBank/DDBJ whole genome shotgun (WGS) entry which is preliminary data.</text>
</comment>
<accession>A0AAW0DQF5</accession>
<evidence type="ECO:0000313" key="3">
    <source>
        <dbReference type="EMBL" id="KAK7053520.1"/>
    </source>
</evidence>
<gene>
    <name evidence="3" type="ORF">R3P38DRAFT_1460249</name>
</gene>